<dbReference type="PANTHER" id="PTHR13043">
    <property type="entry name" value="EXOCYST COMPLEX COMPONENT SEC5"/>
    <property type="match status" value="1"/>
</dbReference>
<dbReference type="OrthoDB" id="26242at2759"/>
<sequence length="895" mass="104168">MSRNPFAFEEDNLADYYHLKTLDPKTSWENDSNAFFPLDKFQSENSEESYAILNELLQQEHEFNSRKKSNVETADLPDPLGSKESLSKLLDRRGIPQRERYKYYTNSKKFNSKLYLKNVHPDDDFQHLSESLDYLDRSLQAQSEELKQLVQRNFVKYVRSKNNLDRIYDQFNKLSAGGANELGVDKLGGSVDETIRETTLRLKPLMDANNKLKKYQSTISFVQENKEFFNLPRLLKSYLNKKDYTNLLFEYTRAQRKYKALLSNSGASPILDRIWNEVENTVDTYRKYTWEMLITARADETQEHFLPLISKLLDLKVEDNPIISWINTRLDGFESQLGNLCDQMLSKIVHAQQNILKDGGSGAVDLSFYLSIDTFPDHSESNENAVTAKMVRIKNHGLTDTPIIIEMWLLILKFIASISTQSYRFIEFWEHVEKFLDGTYQTSLINDKRKDNILNANLETRDNYRSFLELEEYQIDEVRKRGELFVKHLSDRLRTFFLASQDSLRDGKEINKDTGSPNDYGFIPPNANGLGCLRYLPRIVEPILKFTTELAQLNITTSTIETLRKLDTAILDRSVSAISSTRLRDISEFHTLEDWTIFRTFGDQNYGVTQFPEIVRSFQKLSIKTIRDMLFSFEKLPILNGIYVVTHPSRQLITGIEVQQIISMEAVLESTLKDAAKDKESPRNPRTILTLTNLQYIREQIFPEILHYFDEWFEWHLSQKNLEIFALLAKMESSIFGNYLSDLKVNLRDVLEDKFHDISWPTYSSHSFRAGDYIIEALMILVTVHSECFRIAPQLISKIIKETQIFISRYLFEAFKPYIGNISSDGLLQVTVDLQFFQRVLGKLLERETEATLVACLQNCFENDVSRMQRCIKETEPIVTSNLNRTNVQFSSFKQ</sequence>
<protein>
    <recommendedName>
        <fullName evidence="4">Exocyst complex component SEC5</fullName>
    </recommendedName>
</protein>
<evidence type="ECO:0000313" key="7">
    <source>
        <dbReference type="EMBL" id="SCW04156.1"/>
    </source>
</evidence>
<dbReference type="AlphaFoldDB" id="A0A1G4MJV6"/>
<dbReference type="EMBL" id="LT598491">
    <property type="protein sequence ID" value="SCW04156.1"/>
    <property type="molecule type" value="Genomic_DNA"/>
</dbReference>
<proteinExistence type="inferred from homology"/>
<accession>A0A1G4MJV6</accession>
<keyword evidence="2 4" id="KW-0813">Transport</keyword>
<dbReference type="GO" id="GO:0006887">
    <property type="term" value="P:exocytosis"/>
    <property type="evidence" value="ECO:0007669"/>
    <property type="project" value="UniProtKB-KW"/>
</dbReference>
<evidence type="ECO:0000259" key="6">
    <source>
        <dbReference type="Pfam" id="PF15469"/>
    </source>
</evidence>
<reference evidence="7 8" key="1">
    <citation type="submission" date="2016-03" db="EMBL/GenBank/DDBJ databases">
        <authorList>
            <person name="Devillers H."/>
        </authorList>
    </citation>
    <scope>NUCLEOTIDE SEQUENCE [LARGE SCALE GENOMIC DNA]</scope>
    <source>
        <strain evidence="7">CBS 6772</strain>
    </source>
</reference>
<dbReference type="PANTHER" id="PTHR13043:SF1">
    <property type="entry name" value="EXOCYST COMPLEX COMPONENT 2"/>
    <property type="match status" value="1"/>
</dbReference>
<dbReference type="STRING" id="4955.A0A1G4MJV6"/>
<dbReference type="Pfam" id="PF15469">
    <property type="entry name" value="Sec5"/>
    <property type="match status" value="1"/>
</dbReference>
<gene>
    <name evidence="7" type="ORF">LAFE_0H07316G</name>
</gene>
<dbReference type="InterPro" id="IPR039481">
    <property type="entry name" value="EXOC2/Sec5_N_dom"/>
</dbReference>
<evidence type="ECO:0000256" key="4">
    <source>
        <dbReference type="RuleBase" id="RU365069"/>
    </source>
</evidence>
<keyword evidence="4" id="KW-0653">Protein transport</keyword>
<organism evidence="7 8">
    <name type="scientific">Lachancea fermentati</name>
    <name type="common">Zygosaccharomyces fermentati</name>
    <dbReference type="NCBI Taxonomy" id="4955"/>
    <lineage>
        <taxon>Eukaryota</taxon>
        <taxon>Fungi</taxon>
        <taxon>Dikarya</taxon>
        <taxon>Ascomycota</taxon>
        <taxon>Saccharomycotina</taxon>
        <taxon>Saccharomycetes</taxon>
        <taxon>Saccharomycetales</taxon>
        <taxon>Saccharomycetaceae</taxon>
        <taxon>Lachancea</taxon>
    </lineage>
</organism>
<evidence type="ECO:0000256" key="5">
    <source>
        <dbReference type="SAM" id="MobiDB-lite"/>
    </source>
</evidence>
<dbReference type="GO" id="GO:0015031">
    <property type="term" value="P:protein transport"/>
    <property type="evidence" value="ECO:0007669"/>
    <property type="project" value="UniProtKB-KW"/>
</dbReference>
<dbReference type="GO" id="GO:0006893">
    <property type="term" value="P:Golgi to plasma membrane transport"/>
    <property type="evidence" value="ECO:0007669"/>
    <property type="project" value="UniProtKB-UniRule"/>
</dbReference>
<evidence type="ECO:0000313" key="8">
    <source>
        <dbReference type="Proteomes" id="UP000190831"/>
    </source>
</evidence>
<feature type="region of interest" description="Disordered" evidence="5">
    <location>
        <begin position="64"/>
        <end position="89"/>
    </location>
</feature>
<comment type="similarity">
    <text evidence="1 4">Belongs to the SEC5 family.</text>
</comment>
<name>A0A1G4MJV6_LACFM</name>
<evidence type="ECO:0000256" key="1">
    <source>
        <dbReference type="ARBA" id="ARBA00010578"/>
    </source>
</evidence>
<dbReference type="GO" id="GO:0000145">
    <property type="term" value="C:exocyst"/>
    <property type="evidence" value="ECO:0007669"/>
    <property type="project" value="UniProtKB-UniRule"/>
</dbReference>
<dbReference type="Proteomes" id="UP000190831">
    <property type="component" value="Chromosome H"/>
</dbReference>
<evidence type="ECO:0000256" key="3">
    <source>
        <dbReference type="ARBA" id="ARBA00022483"/>
    </source>
</evidence>
<dbReference type="InterPro" id="IPR029175">
    <property type="entry name" value="EXOC2/Sec5"/>
</dbReference>
<keyword evidence="8" id="KW-1185">Reference proteome</keyword>
<evidence type="ECO:0000256" key="2">
    <source>
        <dbReference type="ARBA" id="ARBA00022448"/>
    </source>
</evidence>
<comment type="function">
    <text evidence="4">Component of the exocyst complex involved in the docking of exocytic vesicles with fusion sites on the plasma membrane.</text>
</comment>
<keyword evidence="3 4" id="KW-0268">Exocytosis</keyword>
<feature type="domain" description="Exocyst complex component EXOC2/Sec5 N-terminal" evidence="6">
    <location>
        <begin position="77"/>
        <end position="893"/>
    </location>
</feature>
<comment type="subunit">
    <text evidence="4">Component of the exocyst complex.</text>
</comment>
<dbReference type="OMA" id="MSAKWKS"/>